<evidence type="ECO:0000259" key="2">
    <source>
        <dbReference type="Pfam" id="PF01575"/>
    </source>
</evidence>
<evidence type="ECO:0000313" key="3">
    <source>
        <dbReference type="EMBL" id="QDV43517.1"/>
    </source>
</evidence>
<dbReference type="InterPro" id="IPR029069">
    <property type="entry name" value="HotDog_dom_sf"/>
</dbReference>
<dbReference type="EMBL" id="CP037423">
    <property type="protein sequence ID" value="QDV43517.1"/>
    <property type="molecule type" value="Genomic_DNA"/>
</dbReference>
<sequence>MPESTANPRDAQPASFRIDSEPTKSVSAETPETVHLVSPPPAIESLPSAIESPPPAIESLPAAIKSLPAAIESLPPADPTLYAEDLAVGDVWQTEMRQITDSDVQAFADLTGDHTPLHGDQGSGSPYGKPIAHGLLGLSVLAGLGTNHPKASTLAFVAVEDWRFVAPVFFGDRVQARNEIVEIEPHGRRAVKVRWLRQLLDETGRVTQEGYFVTLVGSKARGRKKPR</sequence>
<dbReference type="SUPFAM" id="SSF54637">
    <property type="entry name" value="Thioesterase/thiol ester dehydrase-isomerase"/>
    <property type="match status" value="1"/>
</dbReference>
<proteinExistence type="predicted"/>
<dbReference type="InterPro" id="IPR002539">
    <property type="entry name" value="MaoC-like_dom"/>
</dbReference>
<protein>
    <submittedName>
        <fullName evidence="3">Bifunctional protein PaaZ</fullName>
    </submittedName>
</protein>
<evidence type="ECO:0000256" key="1">
    <source>
        <dbReference type="SAM" id="MobiDB-lite"/>
    </source>
</evidence>
<dbReference type="RefSeq" id="WP_197456062.1">
    <property type="nucleotide sequence ID" value="NZ_CP037423.1"/>
</dbReference>
<dbReference type="Gene3D" id="3.10.129.10">
    <property type="entry name" value="Hotdog Thioesterase"/>
    <property type="match status" value="1"/>
</dbReference>
<feature type="region of interest" description="Disordered" evidence="1">
    <location>
        <begin position="1"/>
        <end position="50"/>
    </location>
</feature>
<dbReference type="KEGG" id="snep:Enr13x_33740"/>
<dbReference type="InterPro" id="IPR052342">
    <property type="entry name" value="MCH/BMMD"/>
</dbReference>
<reference evidence="3 4" key="1">
    <citation type="submission" date="2019-03" db="EMBL/GenBank/DDBJ databases">
        <title>Deep-cultivation of Planctomycetes and their phenomic and genomic characterization uncovers novel biology.</title>
        <authorList>
            <person name="Wiegand S."/>
            <person name="Jogler M."/>
            <person name="Boedeker C."/>
            <person name="Pinto D."/>
            <person name="Vollmers J."/>
            <person name="Rivas-Marin E."/>
            <person name="Kohn T."/>
            <person name="Peeters S.H."/>
            <person name="Heuer A."/>
            <person name="Rast P."/>
            <person name="Oberbeckmann S."/>
            <person name="Bunk B."/>
            <person name="Jeske O."/>
            <person name="Meyerdierks A."/>
            <person name="Storesund J.E."/>
            <person name="Kallscheuer N."/>
            <person name="Luecker S."/>
            <person name="Lage O.M."/>
            <person name="Pohl T."/>
            <person name="Merkel B.J."/>
            <person name="Hornburger P."/>
            <person name="Mueller R.-W."/>
            <person name="Bruemmer F."/>
            <person name="Labrenz M."/>
            <person name="Spormann A.M."/>
            <person name="Op den Camp H."/>
            <person name="Overmann J."/>
            <person name="Amann R."/>
            <person name="Jetten M.S.M."/>
            <person name="Mascher T."/>
            <person name="Medema M.H."/>
            <person name="Devos D.P."/>
            <person name="Kaster A.-K."/>
            <person name="Ovreas L."/>
            <person name="Rohde M."/>
            <person name="Galperin M.Y."/>
            <person name="Jogler C."/>
        </authorList>
    </citation>
    <scope>NUCLEOTIDE SEQUENCE [LARGE SCALE GENOMIC DNA]</scope>
    <source>
        <strain evidence="3 4">Enr13</strain>
    </source>
</reference>
<dbReference type="Proteomes" id="UP000319004">
    <property type="component" value="Chromosome"/>
</dbReference>
<keyword evidence="4" id="KW-1185">Reference proteome</keyword>
<evidence type="ECO:0000313" key="4">
    <source>
        <dbReference type="Proteomes" id="UP000319004"/>
    </source>
</evidence>
<organism evidence="3 4">
    <name type="scientific">Stieleria neptunia</name>
    <dbReference type="NCBI Taxonomy" id="2527979"/>
    <lineage>
        <taxon>Bacteria</taxon>
        <taxon>Pseudomonadati</taxon>
        <taxon>Planctomycetota</taxon>
        <taxon>Planctomycetia</taxon>
        <taxon>Pirellulales</taxon>
        <taxon>Pirellulaceae</taxon>
        <taxon>Stieleria</taxon>
    </lineage>
</organism>
<dbReference type="AlphaFoldDB" id="A0A518HRQ0"/>
<accession>A0A518HRQ0</accession>
<name>A0A518HRQ0_9BACT</name>
<dbReference type="PANTHER" id="PTHR43664:SF1">
    <property type="entry name" value="BETA-METHYLMALYL-COA DEHYDRATASE"/>
    <property type="match status" value="1"/>
</dbReference>
<dbReference type="PANTHER" id="PTHR43664">
    <property type="entry name" value="MONOAMINE OXIDASE-RELATED"/>
    <property type="match status" value="1"/>
</dbReference>
<gene>
    <name evidence="3" type="primary">paaZ</name>
    <name evidence="3" type="ORF">Enr13x_33740</name>
</gene>
<feature type="domain" description="MaoC-like" evidence="2">
    <location>
        <begin position="94"/>
        <end position="189"/>
    </location>
</feature>
<dbReference type="Pfam" id="PF01575">
    <property type="entry name" value="MaoC_dehydratas"/>
    <property type="match status" value="1"/>
</dbReference>